<keyword evidence="2" id="KW-1185">Reference proteome</keyword>
<dbReference type="Gramene" id="Bo1g139910.1">
    <property type="protein sequence ID" value="Bo1g139910.1"/>
    <property type="gene ID" value="Bo1g139910"/>
</dbReference>
<sequence>MHALTNSGAVLLAVLLLFLLIFFAELSYIFCRPSPSPASKEVLLQFFTCCKKNQSRIEPTGTVSIRMEEDNGVAAATEEEEDVAAVDKWRVSRLLFTIEEDDLEMEDDDDDDGELVRVDIPVECSREPTPFLTPCDSPPYFTPSPSPCRNVHDDVIDVCL</sequence>
<dbReference type="AlphaFoldDB" id="A0A0D3AEF5"/>
<dbReference type="RefSeq" id="XP_013591221.1">
    <property type="nucleotide sequence ID" value="XM_013735767.1"/>
</dbReference>
<protein>
    <submittedName>
        <fullName evidence="1">Uncharacterized protein</fullName>
    </submittedName>
</protein>
<dbReference type="EnsemblPlants" id="Bo1g139910.1">
    <property type="protein sequence ID" value="Bo1g139910.1"/>
    <property type="gene ID" value="Bo1g139910"/>
</dbReference>
<dbReference type="OMA" id="YTPHASP"/>
<accession>A0A0D3AEF5</accession>
<dbReference type="STRING" id="109376.A0A0D3AEF5"/>
<dbReference type="HOGENOM" id="CLU_1654558_0_0_1"/>
<reference evidence="1" key="2">
    <citation type="submission" date="2015-03" db="UniProtKB">
        <authorList>
            <consortium name="EnsemblPlants"/>
        </authorList>
    </citation>
    <scope>IDENTIFICATION</scope>
</reference>
<dbReference type="Proteomes" id="UP000032141">
    <property type="component" value="Chromosome C1"/>
</dbReference>
<dbReference type="PANTHER" id="PTHR34054:SF4">
    <property type="entry name" value="PROTEIN, PUTATIVE-RELATED"/>
    <property type="match status" value="1"/>
</dbReference>
<organism evidence="1 2">
    <name type="scientific">Brassica oleracea var. oleracea</name>
    <dbReference type="NCBI Taxonomy" id="109376"/>
    <lineage>
        <taxon>Eukaryota</taxon>
        <taxon>Viridiplantae</taxon>
        <taxon>Streptophyta</taxon>
        <taxon>Embryophyta</taxon>
        <taxon>Tracheophyta</taxon>
        <taxon>Spermatophyta</taxon>
        <taxon>Magnoliopsida</taxon>
        <taxon>eudicotyledons</taxon>
        <taxon>Gunneridae</taxon>
        <taxon>Pentapetalae</taxon>
        <taxon>rosids</taxon>
        <taxon>malvids</taxon>
        <taxon>Brassicales</taxon>
        <taxon>Brassicaceae</taxon>
        <taxon>Brassiceae</taxon>
        <taxon>Brassica</taxon>
    </lineage>
</organism>
<evidence type="ECO:0000313" key="2">
    <source>
        <dbReference type="Proteomes" id="UP000032141"/>
    </source>
</evidence>
<name>A0A0D3AEF5_BRAOL</name>
<dbReference type="KEGG" id="boe:106299732"/>
<dbReference type="InterPro" id="IPR045884">
    <property type="entry name" value="At5g59350-like"/>
</dbReference>
<dbReference type="PANTHER" id="PTHR34054">
    <property type="entry name" value="EXPRESSED PROTEIN"/>
    <property type="match status" value="1"/>
</dbReference>
<evidence type="ECO:0000313" key="1">
    <source>
        <dbReference type="EnsemblPlants" id="Bo1g139910.1"/>
    </source>
</evidence>
<proteinExistence type="predicted"/>
<reference evidence="1 2" key="1">
    <citation type="journal article" date="2014" name="Genome Biol.">
        <title>Transcriptome and methylome profiling reveals relics of genome dominance in the mesopolyploid Brassica oleracea.</title>
        <authorList>
            <person name="Parkin I.A."/>
            <person name="Koh C."/>
            <person name="Tang H."/>
            <person name="Robinson S.J."/>
            <person name="Kagale S."/>
            <person name="Clarke W.E."/>
            <person name="Town C.D."/>
            <person name="Nixon J."/>
            <person name="Krishnakumar V."/>
            <person name="Bidwell S.L."/>
            <person name="Denoeud F."/>
            <person name="Belcram H."/>
            <person name="Links M.G."/>
            <person name="Just J."/>
            <person name="Clarke C."/>
            <person name="Bender T."/>
            <person name="Huebert T."/>
            <person name="Mason A.S."/>
            <person name="Pires J.C."/>
            <person name="Barker G."/>
            <person name="Moore J."/>
            <person name="Walley P.G."/>
            <person name="Manoli S."/>
            <person name="Batley J."/>
            <person name="Edwards D."/>
            <person name="Nelson M.N."/>
            <person name="Wang X."/>
            <person name="Paterson A.H."/>
            <person name="King G."/>
            <person name="Bancroft I."/>
            <person name="Chalhoub B."/>
            <person name="Sharpe A.G."/>
        </authorList>
    </citation>
    <scope>NUCLEOTIDE SEQUENCE</scope>
    <source>
        <strain evidence="1 2">cv. TO1000</strain>
    </source>
</reference>
<dbReference type="OrthoDB" id="1108488at2759"/>
<dbReference type="GeneID" id="106299732"/>